<organism evidence="1 2">
    <name type="scientific">Mycena chlorophos</name>
    <name type="common">Agaric fungus</name>
    <name type="synonym">Agaricus chlorophos</name>
    <dbReference type="NCBI Taxonomy" id="658473"/>
    <lineage>
        <taxon>Eukaryota</taxon>
        <taxon>Fungi</taxon>
        <taxon>Dikarya</taxon>
        <taxon>Basidiomycota</taxon>
        <taxon>Agaricomycotina</taxon>
        <taxon>Agaricomycetes</taxon>
        <taxon>Agaricomycetidae</taxon>
        <taxon>Agaricales</taxon>
        <taxon>Marasmiineae</taxon>
        <taxon>Mycenaceae</taxon>
        <taxon>Mycena</taxon>
    </lineage>
</organism>
<evidence type="ECO:0000313" key="2">
    <source>
        <dbReference type="Proteomes" id="UP000815677"/>
    </source>
</evidence>
<protein>
    <recommendedName>
        <fullName evidence="3">F-box domain-containing protein</fullName>
    </recommendedName>
</protein>
<evidence type="ECO:0000313" key="1">
    <source>
        <dbReference type="EMBL" id="GAT61202.1"/>
    </source>
</evidence>
<dbReference type="SUPFAM" id="SSF81383">
    <property type="entry name" value="F-box domain"/>
    <property type="match status" value="1"/>
</dbReference>
<sequence length="398" mass="43629">MTGALVAQLLPSFPAPTLTVLAIPELLDEILTHVSASGPEIFRARSLCACALVSRSWTAIAQHHLFSQLELVAQRSTNLSLIHTLTASPQLAAHVRHLSVATPALPLRVPRLQSLAVVSDPWIPSPPIEGIQHIIRASSTTLRTIKFAGSFYMDTLAAILSPSSLQNIENVDISGVISWFVKDKFISEDEMDESKPPPLRNRCVLKPRHISLSKQISAQLTNHHHLQSVGLGLERLTSLSISPLIVNYLLASPLNEFLWARLHFLEVSDIFAGTDIFLEPVLNQATALRTLQVRVINAAELEEAVLLLGATNSAHLHTFALRCLFSDWVESWPQIYSALAALDDKLTWLPTGHPLRKVELLISRDAEGFSNLAGLLCAAIPSAPNRGITVEVWTIFAE</sequence>
<evidence type="ECO:0008006" key="3">
    <source>
        <dbReference type="Google" id="ProtNLM"/>
    </source>
</evidence>
<gene>
    <name evidence="1" type="ORF">MCHLO_17251</name>
</gene>
<name>A0ABQ0MD10_MYCCL</name>
<dbReference type="Proteomes" id="UP000815677">
    <property type="component" value="Unassembled WGS sequence"/>
</dbReference>
<dbReference type="InterPro" id="IPR036047">
    <property type="entry name" value="F-box-like_dom_sf"/>
</dbReference>
<proteinExistence type="predicted"/>
<reference evidence="1" key="1">
    <citation type="submission" date="2014-09" db="EMBL/GenBank/DDBJ databases">
        <title>Genome sequence of the luminous mushroom Mycena chlorophos for searching fungal bioluminescence genes.</title>
        <authorList>
            <person name="Tanaka Y."/>
            <person name="Kasuga D."/>
            <person name="Oba Y."/>
            <person name="Hase S."/>
            <person name="Sato K."/>
            <person name="Oba Y."/>
            <person name="Sakakibara Y."/>
        </authorList>
    </citation>
    <scope>NUCLEOTIDE SEQUENCE</scope>
</reference>
<accession>A0ABQ0MD10</accession>
<keyword evidence="2" id="KW-1185">Reference proteome</keyword>
<dbReference type="EMBL" id="DF849999">
    <property type="protein sequence ID" value="GAT61202.1"/>
    <property type="molecule type" value="Genomic_DNA"/>
</dbReference>